<dbReference type="InterPro" id="IPR058649">
    <property type="entry name" value="CzcB_C"/>
</dbReference>
<keyword evidence="7" id="KW-1185">Reference proteome</keyword>
<gene>
    <name evidence="6" type="ORF">F3168_15090</name>
</gene>
<name>A0A7C9GQW7_9SPHN</name>
<dbReference type="Gene3D" id="2.40.30.170">
    <property type="match status" value="1"/>
</dbReference>
<organism evidence="6 7">
    <name type="scientific">Sandarakinorhabdus fusca</name>
    <dbReference type="NCBI Taxonomy" id="1439888"/>
    <lineage>
        <taxon>Bacteria</taxon>
        <taxon>Pseudomonadati</taxon>
        <taxon>Pseudomonadota</taxon>
        <taxon>Alphaproteobacteria</taxon>
        <taxon>Sphingomonadales</taxon>
        <taxon>Sphingosinicellaceae</taxon>
        <taxon>Sandarakinorhabdus</taxon>
    </lineage>
</organism>
<dbReference type="NCBIfam" id="TIGR01730">
    <property type="entry name" value="RND_mfp"/>
    <property type="match status" value="1"/>
</dbReference>
<reference evidence="6 7" key="1">
    <citation type="submission" date="2019-09" db="EMBL/GenBank/DDBJ databases">
        <title>Polymorphobacter sp. isolated from a lake in China.</title>
        <authorList>
            <person name="Liu Z."/>
        </authorList>
    </citation>
    <scope>NUCLEOTIDE SEQUENCE [LARGE SCALE GENOMIC DNA]</scope>
    <source>
        <strain evidence="6 7">D40P</strain>
    </source>
</reference>
<evidence type="ECO:0000256" key="1">
    <source>
        <dbReference type="ARBA" id="ARBA00009477"/>
    </source>
</evidence>
<dbReference type="SUPFAM" id="SSF111369">
    <property type="entry name" value="HlyD-like secretion proteins"/>
    <property type="match status" value="1"/>
</dbReference>
<evidence type="ECO:0000313" key="7">
    <source>
        <dbReference type="Proteomes" id="UP000481327"/>
    </source>
</evidence>
<dbReference type="EMBL" id="WIOL01000008">
    <property type="protein sequence ID" value="MQT18577.1"/>
    <property type="molecule type" value="Genomic_DNA"/>
</dbReference>
<dbReference type="OrthoDB" id="7616937at2"/>
<dbReference type="Pfam" id="PF25975">
    <property type="entry name" value="CzcB_C"/>
    <property type="match status" value="1"/>
</dbReference>
<dbReference type="GO" id="GO:0046914">
    <property type="term" value="F:transition metal ion binding"/>
    <property type="evidence" value="ECO:0007669"/>
    <property type="project" value="TreeGrafter"/>
</dbReference>
<dbReference type="GO" id="GO:0060003">
    <property type="term" value="P:copper ion export"/>
    <property type="evidence" value="ECO:0007669"/>
    <property type="project" value="TreeGrafter"/>
</dbReference>
<dbReference type="AlphaFoldDB" id="A0A7C9GQW7"/>
<dbReference type="Gene3D" id="2.40.50.100">
    <property type="match status" value="1"/>
</dbReference>
<proteinExistence type="inferred from homology"/>
<dbReference type="Gene3D" id="1.10.287.470">
    <property type="entry name" value="Helix hairpin bin"/>
    <property type="match status" value="1"/>
</dbReference>
<dbReference type="GO" id="GO:0015679">
    <property type="term" value="P:plasma membrane copper ion transport"/>
    <property type="evidence" value="ECO:0007669"/>
    <property type="project" value="TreeGrafter"/>
</dbReference>
<dbReference type="Pfam" id="PF25973">
    <property type="entry name" value="BSH_CzcB"/>
    <property type="match status" value="1"/>
</dbReference>
<dbReference type="Proteomes" id="UP000481327">
    <property type="component" value="Unassembled WGS sequence"/>
</dbReference>
<dbReference type="InterPro" id="IPR051909">
    <property type="entry name" value="MFP_Cation_Efflux"/>
</dbReference>
<sequence>MTVSAYLFLALALVPAAAAVAAPVLTVSAAQQRQLGIRTIVVQPAGAAPIATLPATIAPPPGARVAVSAPFPGVIRQSFAVSGQAVRKGEALASVFSREVLEMGAELTRARARGGVAKSAAARTDQLVREGIAAGARAEEARAALKEADADVSSRSRLLGLANADPATGLYVLRAPIAGRVSSTTVQIGSAIDGMAAPFIIDAARRYAVEAQLPERLVGQVRVGDRIGLAGGVTGTVTSVGVTIDPQTRSALLKASVPAAPGLVTGRSISVALFGPAVAGAVTIPASAIARIGGRTIVFTQAANGFAIRPVTLVSAGGTSAVVTGLPAGARVVTSGVSELKAMGLAAPAGN</sequence>
<evidence type="ECO:0000256" key="2">
    <source>
        <dbReference type="ARBA" id="ARBA00022448"/>
    </source>
</evidence>
<feature type="domain" description="CzcB-like C-terminal circularly permuted SH3-like" evidence="5">
    <location>
        <begin position="282"/>
        <end position="336"/>
    </location>
</feature>
<dbReference type="Gene3D" id="2.40.420.20">
    <property type="match status" value="1"/>
</dbReference>
<dbReference type="PANTHER" id="PTHR30097">
    <property type="entry name" value="CATION EFFLUX SYSTEM PROTEIN CUSB"/>
    <property type="match status" value="1"/>
</dbReference>
<protein>
    <submittedName>
        <fullName evidence="6">Efflux RND transporter periplasmic adaptor subunit</fullName>
    </submittedName>
</protein>
<dbReference type="PANTHER" id="PTHR30097:SF4">
    <property type="entry name" value="SLR6042 PROTEIN"/>
    <property type="match status" value="1"/>
</dbReference>
<dbReference type="GO" id="GO:0022857">
    <property type="term" value="F:transmembrane transporter activity"/>
    <property type="evidence" value="ECO:0007669"/>
    <property type="project" value="InterPro"/>
</dbReference>
<keyword evidence="3" id="KW-0732">Signal</keyword>
<dbReference type="InterPro" id="IPR058647">
    <property type="entry name" value="BSH_CzcB-like"/>
</dbReference>
<evidence type="ECO:0000259" key="4">
    <source>
        <dbReference type="Pfam" id="PF25973"/>
    </source>
</evidence>
<feature type="signal peptide" evidence="3">
    <location>
        <begin position="1"/>
        <end position="21"/>
    </location>
</feature>
<evidence type="ECO:0000313" key="6">
    <source>
        <dbReference type="EMBL" id="MQT18577.1"/>
    </source>
</evidence>
<evidence type="ECO:0000259" key="5">
    <source>
        <dbReference type="Pfam" id="PF25975"/>
    </source>
</evidence>
<comment type="caution">
    <text evidence="6">The sequence shown here is derived from an EMBL/GenBank/DDBJ whole genome shotgun (WGS) entry which is preliminary data.</text>
</comment>
<accession>A0A7C9GQW7</accession>
<evidence type="ECO:0000256" key="3">
    <source>
        <dbReference type="SAM" id="SignalP"/>
    </source>
</evidence>
<dbReference type="GO" id="GO:0016020">
    <property type="term" value="C:membrane"/>
    <property type="evidence" value="ECO:0007669"/>
    <property type="project" value="InterPro"/>
</dbReference>
<comment type="similarity">
    <text evidence="1">Belongs to the membrane fusion protein (MFP) (TC 8.A.1) family.</text>
</comment>
<dbReference type="InterPro" id="IPR006143">
    <property type="entry name" value="RND_pump_MFP"/>
</dbReference>
<dbReference type="RefSeq" id="WP_152579050.1">
    <property type="nucleotide sequence ID" value="NZ_JAATJI010000001.1"/>
</dbReference>
<dbReference type="GO" id="GO:0030288">
    <property type="term" value="C:outer membrane-bounded periplasmic space"/>
    <property type="evidence" value="ECO:0007669"/>
    <property type="project" value="TreeGrafter"/>
</dbReference>
<feature type="chain" id="PRO_5028844860" evidence="3">
    <location>
        <begin position="22"/>
        <end position="351"/>
    </location>
</feature>
<keyword evidence="2" id="KW-0813">Transport</keyword>
<feature type="domain" description="CzcB-like barrel-sandwich hybrid" evidence="4">
    <location>
        <begin position="65"/>
        <end position="200"/>
    </location>
</feature>